<dbReference type="SUPFAM" id="SSF52518">
    <property type="entry name" value="Thiamin diphosphate-binding fold (THDP-binding)"/>
    <property type="match status" value="1"/>
</dbReference>
<dbReference type="Gene3D" id="3.40.50.970">
    <property type="match status" value="1"/>
</dbReference>
<proteinExistence type="predicted"/>
<dbReference type="PANTHER" id="PTHR47514:SF2">
    <property type="entry name" value="TRANSKETOLASE"/>
    <property type="match status" value="1"/>
</dbReference>
<dbReference type="EMBL" id="VUNN01000001">
    <property type="protein sequence ID" value="MSU05238.1"/>
    <property type="molecule type" value="Genomic_DNA"/>
</dbReference>
<reference evidence="2 3" key="1">
    <citation type="submission" date="2019-08" db="EMBL/GenBank/DDBJ databases">
        <title>In-depth cultivation of the pig gut microbiome towards novel bacterial diversity and tailored functional studies.</title>
        <authorList>
            <person name="Wylensek D."/>
            <person name="Hitch T.C.A."/>
            <person name="Clavel T."/>
        </authorList>
    </citation>
    <scope>NUCLEOTIDE SEQUENCE [LARGE SCALE GENOMIC DNA]</scope>
    <source>
        <strain evidence="2 3">NM-380-WT-3C1</strain>
    </source>
</reference>
<organism evidence="2 3">
    <name type="scientific">Bullifex porci</name>
    <dbReference type="NCBI Taxonomy" id="2606638"/>
    <lineage>
        <taxon>Bacteria</taxon>
        <taxon>Pseudomonadati</taxon>
        <taxon>Spirochaetota</taxon>
        <taxon>Spirochaetia</taxon>
        <taxon>Spirochaetales</taxon>
        <taxon>Spirochaetaceae</taxon>
        <taxon>Bullifex</taxon>
    </lineage>
</organism>
<evidence type="ECO:0000259" key="1">
    <source>
        <dbReference type="Pfam" id="PF00456"/>
    </source>
</evidence>
<name>A0A7X2PB50_9SPIO</name>
<dbReference type="InterPro" id="IPR029061">
    <property type="entry name" value="THDP-binding"/>
</dbReference>
<dbReference type="PANTHER" id="PTHR47514">
    <property type="entry name" value="TRANSKETOLASE N-TERMINAL SECTION-RELATED"/>
    <property type="match status" value="1"/>
</dbReference>
<sequence>MSEIINRLLSDTNRKFNAAELDVLSAYFREMMFTVLHERGTGHWGGASSAAELVTSLYFNRLNIDPKNPGWEDRDRFVLSKGHASVNLYTVLAHRGFFPVEDVHSFRKLGSYLQGHPAMNKIPGVDMSTGALGHGISVGLGMAEAARLSGKKYTTYVLTGEGCLNEGSSWEALMVASKYKTPRLVLMVDYNKVQLDGTENEILPLSPLDEKLRAFGWNVCPNKYDGNNSADILASYDWIDSDDNWPKAIIYDTIKGKNVSFSEGKNTWHGAVIDDEHFEIGIKELEADTKAKEERL</sequence>
<evidence type="ECO:0000313" key="3">
    <source>
        <dbReference type="Proteomes" id="UP000460549"/>
    </source>
</evidence>
<dbReference type="RefSeq" id="WP_154424141.1">
    <property type="nucleotide sequence ID" value="NZ_VUNN01000001.1"/>
</dbReference>
<dbReference type="InterPro" id="IPR005474">
    <property type="entry name" value="Transketolase_N"/>
</dbReference>
<protein>
    <submittedName>
        <fullName evidence="2">Transketolase</fullName>
    </submittedName>
</protein>
<dbReference type="Proteomes" id="UP000460549">
    <property type="component" value="Unassembled WGS sequence"/>
</dbReference>
<dbReference type="Pfam" id="PF00456">
    <property type="entry name" value="Transketolase_N"/>
    <property type="match status" value="1"/>
</dbReference>
<dbReference type="AlphaFoldDB" id="A0A7X2PB50"/>
<comment type="caution">
    <text evidence="2">The sequence shown here is derived from an EMBL/GenBank/DDBJ whole genome shotgun (WGS) entry which is preliminary data.</text>
</comment>
<accession>A0A7X2PB50</accession>
<gene>
    <name evidence="2" type="ORF">FYJ80_00355</name>
</gene>
<keyword evidence="3" id="KW-1185">Reference proteome</keyword>
<feature type="domain" description="Transketolase N-terminal" evidence="1">
    <location>
        <begin position="29"/>
        <end position="278"/>
    </location>
</feature>
<evidence type="ECO:0000313" key="2">
    <source>
        <dbReference type="EMBL" id="MSU05238.1"/>
    </source>
</evidence>
<dbReference type="CDD" id="cd02012">
    <property type="entry name" value="TPP_TK"/>
    <property type="match status" value="1"/>
</dbReference>